<gene>
    <name evidence="1" type="ORF">M153_1304000439</name>
</gene>
<proteinExistence type="predicted"/>
<dbReference type="VEuPathDB" id="MicrosporidiaDB:M153_1304000439"/>
<organism evidence="1 2">
    <name type="scientific">Pseudoloma neurophilia</name>
    <dbReference type="NCBI Taxonomy" id="146866"/>
    <lineage>
        <taxon>Eukaryota</taxon>
        <taxon>Fungi</taxon>
        <taxon>Fungi incertae sedis</taxon>
        <taxon>Microsporidia</taxon>
        <taxon>Pseudoloma</taxon>
    </lineage>
</organism>
<dbReference type="AlphaFoldDB" id="A0A0R0LUY1"/>
<dbReference type="Proteomes" id="UP000051530">
    <property type="component" value="Unassembled WGS sequence"/>
</dbReference>
<evidence type="ECO:0000313" key="2">
    <source>
        <dbReference type="Proteomes" id="UP000051530"/>
    </source>
</evidence>
<evidence type="ECO:0000313" key="1">
    <source>
        <dbReference type="EMBL" id="KRH93203.1"/>
    </source>
</evidence>
<name>A0A0R0LUY1_9MICR</name>
<sequence length="52" mass="6317">MIRMFDSYKTEFIFIDQENSLNTSLFFLTKCFSSHDPIMEHHLPVNYQRMVN</sequence>
<protein>
    <submittedName>
        <fullName evidence="1">Uncharacterized protein</fullName>
    </submittedName>
</protein>
<dbReference type="EMBL" id="LGUB01000438">
    <property type="protein sequence ID" value="KRH93203.1"/>
    <property type="molecule type" value="Genomic_DNA"/>
</dbReference>
<keyword evidence="2" id="KW-1185">Reference proteome</keyword>
<reference evidence="1 2" key="1">
    <citation type="submission" date="2015-07" db="EMBL/GenBank/DDBJ databases">
        <title>The genome of Pseudoloma neurophilia, a relevant intracellular parasite of the zebrafish.</title>
        <authorList>
            <person name="Ndikumana S."/>
            <person name="Pelin A."/>
            <person name="Sanders J."/>
            <person name="Corradi N."/>
        </authorList>
    </citation>
    <scope>NUCLEOTIDE SEQUENCE [LARGE SCALE GENOMIC DNA]</scope>
    <source>
        <strain evidence="1 2">MK1</strain>
    </source>
</reference>
<accession>A0A0R0LUY1</accession>
<comment type="caution">
    <text evidence="1">The sequence shown here is derived from an EMBL/GenBank/DDBJ whole genome shotgun (WGS) entry which is preliminary data.</text>
</comment>